<proteinExistence type="predicted"/>
<feature type="domain" description="N-acetyltransferase" evidence="3">
    <location>
        <begin position="1"/>
        <end position="129"/>
    </location>
</feature>
<dbReference type="OrthoDB" id="3381976at2"/>
<protein>
    <submittedName>
        <fullName evidence="4">GNAT family N-acetyltransferase</fullName>
    </submittedName>
</protein>
<evidence type="ECO:0000259" key="3">
    <source>
        <dbReference type="PROSITE" id="PS51186"/>
    </source>
</evidence>
<dbReference type="SUPFAM" id="SSF55729">
    <property type="entry name" value="Acyl-CoA N-acyltransferases (Nat)"/>
    <property type="match status" value="2"/>
</dbReference>
<dbReference type="GO" id="GO:0016747">
    <property type="term" value="F:acyltransferase activity, transferring groups other than amino-acyl groups"/>
    <property type="evidence" value="ECO:0007669"/>
    <property type="project" value="InterPro"/>
</dbReference>
<dbReference type="PANTHER" id="PTHR43877">
    <property type="entry name" value="AMINOALKYLPHOSPHONATE N-ACETYLTRANSFERASE-RELATED-RELATED"/>
    <property type="match status" value="1"/>
</dbReference>
<dbReference type="CDD" id="cd04301">
    <property type="entry name" value="NAT_SF"/>
    <property type="match status" value="1"/>
</dbReference>
<dbReference type="InterPro" id="IPR050832">
    <property type="entry name" value="Bact_Acetyltransf"/>
</dbReference>
<dbReference type="EMBL" id="CP023699">
    <property type="protein sequence ID" value="QEU95632.1"/>
    <property type="molecule type" value="Genomic_DNA"/>
</dbReference>
<sequence>MTTTLRPTAPLKQGADGARSRTYDVCVNSRPVGSIALATHPVFGPEVCQVKDLRIDEPDRGRGRATVAALAAEEVARGWGCRRIEATVPADAVGALRLATALGYVERNRQMAKSLTGDVPALPDGVAWRSMTEDEYGPWLAHKEAGYTRDWVERGVPETEARAKAAADHARNLPEGLATPGAWLGVLTHRGVRVGTLWLGTIDGEPFVCNIEVGEEHRGQGHGRSLMLCAEARTRAAGRDRLELNVFAGNTPALRLYESLGYEPTSYYLYKHLL</sequence>
<dbReference type="Proteomes" id="UP000325529">
    <property type="component" value="Chromosome"/>
</dbReference>
<keyword evidence="5" id="KW-1185">Reference proteome</keyword>
<evidence type="ECO:0000256" key="2">
    <source>
        <dbReference type="ARBA" id="ARBA00023315"/>
    </source>
</evidence>
<evidence type="ECO:0000313" key="4">
    <source>
        <dbReference type="EMBL" id="QEU95632.1"/>
    </source>
</evidence>
<dbReference type="Pfam" id="PF00583">
    <property type="entry name" value="Acetyltransf_1"/>
    <property type="match status" value="2"/>
</dbReference>
<gene>
    <name evidence="4" type="ORF">CP970_36110</name>
</gene>
<evidence type="ECO:0000256" key="1">
    <source>
        <dbReference type="ARBA" id="ARBA00022679"/>
    </source>
</evidence>
<dbReference type="PROSITE" id="PS51186">
    <property type="entry name" value="GNAT"/>
    <property type="match status" value="2"/>
</dbReference>
<dbReference type="InterPro" id="IPR016181">
    <property type="entry name" value="Acyl_CoA_acyltransferase"/>
</dbReference>
<name>A0A5J6GMJ9_STRKN</name>
<dbReference type="AlphaFoldDB" id="A0A5J6GMJ9"/>
<dbReference type="Gene3D" id="3.40.630.30">
    <property type="match status" value="2"/>
</dbReference>
<feature type="domain" description="N-acetyltransferase" evidence="3">
    <location>
        <begin position="126"/>
        <end position="274"/>
    </location>
</feature>
<accession>A0A5J6GMJ9</accession>
<keyword evidence="2" id="KW-0012">Acyltransferase</keyword>
<dbReference type="PANTHER" id="PTHR43877:SF2">
    <property type="entry name" value="AMINOALKYLPHOSPHONATE N-ACETYLTRANSFERASE-RELATED"/>
    <property type="match status" value="1"/>
</dbReference>
<reference evidence="4 5" key="1">
    <citation type="submission" date="2017-09" db="EMBL/GenBank/DDBJ databases">
        <authorList>
            <person name="Lee N."/>
            <person name="Cho B.-K."/>
        </authorList>
    </citation>
    <scope>NUCLEOTIDE SEQUENCE [LARGE SCALE GENOMIC DNA]</scope>
    <source>
        <strain evidence="4 5">ATCC 12853</strain>
    </source>
</reference>
<keyword evidence="1 4" id="KW-0808">Transferase</keyword>
<dbReference type="KEGG" id="ska:CP970_36110"/>
<dbReference type="InterPro" id="IPR000182">
    <property type="entry name" value="GNAT_dom"/>
</dbReference>
<organism evidence="4 5">
    <name type="scientific">Streptomyces kanamyceticus</name>
    <dbReference type="NCBI Taxonomy" id="1967"/>
    <lineage>
        <taxon>Bacteria</taxon>
        <taxon>Bacillati</taxon>
        <taxon>Actinomycetota</taxon>
        <taxon>Actinomycetes</taxon>
        <taxon>Kitasatosporales</taxon>
        <taxon>Streptomycetaceae</taxon>
        <taxon>Streptomyces</taxon>
    </lineage>
</organism>
<dbReference type="RefSeq" id="WP_055556830.1">
    <property type="nucleotide sequence ID" value="NZ_CP023699.1"/>
</dbReference>
<evidence type="ECO:0000313" key="5">
    <source>
        <dbReference type="Proteomes" id="UP000325529"/>
    </source>
</evidence>